<dbReference type="EMBL" id="ARYH01000001">
    <property type="protein sequence ID" value="KCZ84314.1"/>
    <property type="molecule type" value="Genomic_DNA"/>
</dbReference>
<sequence length="78" mass="8735">MRMKPLLALRGAGEALALWTRAPLSRERVYVRFHVRRKRRRGAEQTVHSDKYTPVPEEADKLAAGSMVATGCGLKMQG</sequence>
<protein>
    <submittedName>
        <fullName evidence="1">Uncharacterized protein</fullName>
    </submittedName>
</protein>
<accession>A0A069E3D4</accession>
<gene>
    <name evidence="1" type="ORF">HAD_01505</name>
</gene>
<proteinExistence type="predicted"/>
<name>A0A069E3D4_9PROT</name>
<keyword evidence="2" id="KW-1185">Reference proteome</keyword>
<comment type="caution">
    <text evidence="1">The sequence shown here is derived from an EMBL/GenBank/DDBJ whole genome shotgun (WGS) entry which is preliminary data.</text>
</comment>
<dbReference type="Proteomes" id="UP000027446">
    <property type="component" value="Unassembled WGS sequence"/>
</dbReference>
<dbReference type="AlphaFoldDB" id="A0A069E3D4"/>
<reference evidence="1 2" key="1">
    <citation type="journal article" date="2014" name="Antonie Van Leeuwenhoek">
        <title>Hyphomonas beringensis sp. nov. and Hyphomonas chukchiensis sp. nov., isolated from surface seawater of the Bering Sea and Chukchi Sea.</title>
        <authorList>
            <person name="Li C."/>
            <person name="Lai Q."/>
            <person name="Li G."/>
            <person name="Dong C."/>
            <person name="Wang J."/>
            <person name="Liao Y."/>
            <person name="Shao Z."/>
        </authorList>
    </citation>
    <scope>NUCLEOTIDE SEQUENCE [LARGE SCALE GENOMIC DNA]</scope>
    <source>
        <strain evidence="1 2">MHS-3</strain>
    </source>
</reference>
<organism evidence="1 2">
    <name type="scientific">Hyphomonas adhaerens MHS-3</name>
    <dbReference type="NCBI Taxonomy" id="1280949"/>
    <lineage>
        <taxon>Bacteria</taxon>
        <taxon>Pseudomonadati</taxon>
        <taxon>Pseudomonadota</taxon>
        <taxon>Alphaproteobacteria</taxon>
        <taxon>Hyphomonadales</taxon>
        <taxon>Hyphomonadaceae</taxon>
        <taxon>Hyphomonas</taxon>
    </lineage>
</organism>
<evidence type="ECO:0000313" key="1">
    <source>
        <dbReference type="EMBL" id="KCZ84314.1"/>
    </source>
</evidence>
<dbReference type="STRING" id="1280949.HAD_01505"/>
<evidence type="ECO:0000313" key="2">
    <source>
        <dbReference type="Proteomes" id="UP000027446"/>
    </source>
</evidence>